<accession>A0A368XKU4</accession>
<proteinExistence type="predicted"/>
<reference evidence="3 4" key="1">
    <citation type="submission" date="2018-07" db="EMBL/GenBank/DDBJ databases">
        <title>Freshwater and sediment microbial communities from various areas in North America, analyzing microbe dynamics in response to fracking.</title>
        <authorList>
            <person name="Lamendella R."/>
        </authorList>
    </citation>
    <scope>NUCLEOTIDE SEQUENCE [LARGE SCALE GENOMIC DNA]</scope>
    <source>
        <strain evidence="3 4">105B</strain>
    </source>
</reference>
<dbReference type="EMBL" id="QPJI01000008">
    <property type="protein sequence ID" value="RCW67826.1"/>
    <property type="molecule type" value="Genomic_DNA"/>
</dbReference>
<feature type="region of interest" description="Disordered" evidence="1">
    <location>
        <begin position="35"/>
        <end position="63"/>
    </location>
</feature>
<evidence type="ECO:0000313" key="4">
    <source>
        <dbReference type="Proteomes" id="UP000253647"/>
    </source>
</evidence>
<evidence type="ECO:0000313" key="3">
    <source>
        <dbReference type="EMBL" id="RCW67826.1"/>
    </source>
</evidence>
<feature type="signal peptide" evidence="2">
    <location>
        <begin position="1"/>
        <end position="20"/>
    </location>
</feature>
<evidence type="ECO:0008006" key="5">
    <source>
        <dbReference type="Google" id="ProtNLM"/>
    </source>
</evidence>
<evidence type="ECO:0000256" key="1">
    <source>
        <dbReference type="SAM" id="MobiDB-lite"/>
    </source>
</evidence>
<feature type="chain" id="PRO_5016680139" description="DUF305 domain-containing protein" evidence="2">
    <location>
        <begin position="21"/>
        <end position="110"/>
    </location>
</feature>
<dbReference type="Proteomes" id="UP000253647">
    <property type="component" value="Unassembled WGS sequence"/>
</dbReference>
<gene>
    <name evidence="3" type="ORF">DET61_108184</name>
</gene>
<keyword evidence="2" id="KW-0732">Signal</keyword>
<name>A0A368XKU4_MARNT</name>
<dbReference type="RefSeq" id="WP_114434693.1">
    <property type="nucleotide sequence ID" value="NZ_QPJI01000008.1"/>
</dbReference>
<dbReference type="AlphaFoldDB" id="A0A368XKU4"/>
<protein>
    <recommendedName>
        <fullName evidence="5">DUF305 domain-containing protein</fullName>
    </recommendedName>
</protein>
<evidence type="ECO:0000256" key="2">
    <source>
        <dbReference type="SAM" id="SignalP"/>
    </source>
</evidence>
<sequence length="110" mass="12326">MNKSVLAVSITLFFSTIATANTGLADRINETRSYPDITGSRLTHDASPGGNNPDMTGENMKGMISPDMKKMMTMMSSMSERELNMMHEAHIQMIRERANARHSDHHSRDQ</sequence>
<comment type="caution">
    <text evidence="3">The sequence shown here is derived from an EMBL/GenBank/DDBJ whole genome shotgun (WGS) entry which is preliminary data.</text>
</comment>
<organism evidence="3 4">
    <name type="scientific">Marinobacter nauticus</name>
    <name type="common">Marinobacter hydrocarbonoclasticus</name>
    <name type="synonym">Marinobacter aquaeolei</name>
    <dbReference type="NCBI Taxonomy" id="2743"/>
    <lineage>
        <taxon>Bacteria</taxon>
        <taxon>Pseudomonadati</taxon>
        <taxon>Pseudomonadota</taxon>
        <taxon>Gammaproteobacteria</taxon>
        <taxon>Pseudomonadales</taxon>
        <taxon>Marinobacteraceae</taxon>
        <taxon>Marinobacter</taxon>
    </lineage>
</organism>